<dbReference type="OrthoDB" id="9776116at2"/>
<accession>A0A222VRR9</accession>
<dbReference type="Pfam" id="PF01882">
    <property type="entry name" value="DUF58"/>
    <property type="match status" value="1"/>
</dbReference>
<dbReference type="Proteomes" id="UP000199494">
    <property type="component" value="Unassembled WGS sequence"/>
</dbReference>
<evidence type="ECO:0000259" key="1">
    <source>
        <dbReference type="Pfam" id="PF01882"/>
    </source>
</evidence>
<keyword evidence="3" id="KW-1185">Reference proteome</keyword>
<dbReference type="PANTHER" id="PTHR33608">
    <property type="entry name" value="BLL2464 PROTEIN"/>
    <property type="match status" value="1"/>
</dbReference>
<dbReference type="KEGG" id="pmad:BAY61_17120"/>
<evidence type="ECO:0000313" key="2">
    <source>
        <dbReference type="EMBL" id="SDD07947.1"/>
    </source>
</evidence>
<name>A0A222VRR9_9PSEU</name>
<feature type="domain" description="DUF58" evidence="1">
    <location>
        <begin position="60"/>
        <end position="274"/>
    </location>
</feature>
<dbReference type="PANTHER" id="PTHR33608:SF6">
    <property type="entry name" value="BLL2464 PROTEIN"/>
    <property type="match status" value="1"/>
</dbReference>
<dbReference type="AlphaFoldDB" id="A0A222VRR9"/>
<dbReference type="EMBL" id="FMZE01000005">
    <property type="protein sequence ID" value="SDD07947.1"/>
    <property type="molecule type" value="Genomic_DNA"/>
</dbReference>
<proteinExistence type="predicted"/>
<evidence type="ECO:0000313" key="3">
    <source>
        <dbReference type="Proteomes" id="UP000199494"/>
    </source>
</evidence>
<dbReference type="STRING" id="530584.SAMN05421630_105473"/>
<reference evidence="2 3" key="1">
    <citation type="submission" date="2016-10" db="EMBL/GenBank/DDBJ databases">
        <authorList>
            <person name="de Groot N.N."/>
        </authorList>
    </citation>
    <scope>NUCLEOTIDE SEQUENCE [LARGE SCALE GENOMIC DNA]</scope>
    <source>
        <strain evidence="2 3">CGMCC 4.5506</strain>
    </source>
</reference>
<organism evidence="2 3">
    <name type="scientific">Prauserella marina</name>
    <dbReference type="NCBI Taxonomy" id="530584"/>
    <lineage>
        <taxon>Bacteria</taxon>
        <taxon>Bacillati</taxon>
        <taxon>Actinomycetota</taxon>
        <taxon>Actinomycetes</taxon>
        <taxon>Pseudonocardiales</taxon>
        <taxon>Pseudonocardiaceae</taxon>
        <taxon>Prauserella</taxon>
    </lineage>
</organism>
<sequence>MGAINDAKGGRPGWAPPVLRGDRLDAGLRTLELDVRRRLDGLLQGNHLGLVPGPGSEPGEARPYQPGDDVRRMDWAVTARTTTPHIRETIADRELETWIVADLSASLDFGTAVCEKRDLVVCAVAAVAHLTGGGGNRVGALLSNGADTVRLPPRGGLAHARGVVRKVAELPRAAEGTRGDLTDLIEQLRRPPRRRGLAVVISDFLGDTRWERPLRALSARHDLVGVEVLDPRDVDLPEVGTIVLADPETGRQREVNASALLRKEFAAAAQAHRAQVARALRQAGAGHLVLRTDSDWIADIVRFAVGRKRGWSGAGS</sequence>
<dbReference type="RefSeq" id="WP_091805123.1">
    <property type="nucleotide sequence ID" value="NZ_CP016353.1"/>
</dbReference>
<dbReference type="InterPro" id="IPR002881">
    <property type="entry name" value="DUF58"/>
</dbReference>
<protein>
    <recommendedName>
        <fullName evidence="1">DUF58 domain-containing protein</fullName>
    </recommendedName>
</protein>
<gene>
    <name evidence="2" type="ORF">SAMN05421630_105473</name>
</gene>